<keyword evidence="4" id="KW-1185">Reference proteome</keyword>
<accession>A0A075RDF8</accession>
<reference evidence="3 4" key="1">
    <citation type="journal article" date="2011" name="J. Bacteriol.">
        <title>Genome sequence of Brevibacillus laterosporus LMG 15441, a pathogen of invertebrates.</title>
        <authorList>
            <person name="Djukic M."/>
            <person name="Poehlein A."/>
            <person name="Thurmer A."/>
            <person name="Daniel R."/>
        </authorList>
    </citation>
    <scope>NUCLEOTIDE SEQUENCE [LARGE SCALE GENOMIC DNA]</scope>
    <source>
        <strain evidence="3 4">LMG 15441</strain>
    </source>
</reference>
<keyword evidence="1" id="KW-0175">Coiled coil</keyword>
<feature type="coiled-coil region" evidence="1">
    <location>
        <begin position="133"/>
        <end position="160"/>
    </location>
</feature>
<protein>
    <submittedName>
        <fullName evidence="3">Uncharacterized protein</fullName>
    </submittedName>
</protein>
<dbReference type="Proteomes" id="UP000005850">
    <property type="component" value="Chromosome"/>
</dbReference>
<keyword evidence="2" id="KW-0812">Transmembrane</keyword>
<evidence type="ECO:0000256" key="1">
    <source>
        <dbReference type="SAM" id="Coils"/>
    </source>
</evidence>
<sequence length="164" mass="18700">MTAYSILAYMGISYIFLGSLYFLVDIRPEFMLGIALSSLFIVLSDLIIGKDVFKTFTGKSRYAVFLLQLPLFIGMLLLVFIPNLNVVRSLDSTEVSVLNDRFTLITFGLTLYMISSNDMSLLKRIFKKGGVDKEDSTQSIDKYEREIEKLNKEILQLKQGRNVE</sequence>
<name>A0A075RDF8_BRELA</name>
<keyword evidence="2" id="KW-0472">Membrane</keyword>
<dbReference type="HOGENOM" id="CLU_1615859_0_0_9"/>
<evidence type="ECO:0000313" key="4">
    <source>
        <dbReference type="Proteomes" id="UP000005850"/>
    </source>
</evidence>
<evidence type="ECO:0000313" key="3">
    <source>
        <dbReference type="EMBL" id="AIG27440.1"/>
    </source>
</evidence>
<dbReference type="EMBL" id="CP007806">
    <property type="protein sequence ID" value="AIG27440.1"/>
    <property type="molecule type" value="Genomic_DNA"/>
</dbReference>
<gene>
    <name evidence="3" type="ORF">BRLA_c031280</name>
</gene>
<dbReference type="KEGG" id="blr:BRLA_c031280"/>
<dbReference type="RefSeq" id="WP_003337111.1">
    <property type="nucleotide sequence ID" value="NZ_CP007806.1"/>
</dbReference>
<feature type="transmembrane region" description="Helical" evidence="2">
    <location>
        <begin position="30"/>
        <end position="48"/>
    </location>
</feature>
<proteinExistence type="predicted"/>
<dbReference type="AlphaFoldDB" id="A0A075RDF8"/>
<keyword evidence="2" id="KW-1133">Transmembrane helix</keyword>
<organism evidence="3 4">
    <name type="scientific">Brevibacillus laterosporus LMG 15441</name>
    <dbReference type="NCBI Taxonomy" id="1042163"/>
    <lineage>
        <taxon>Bacteria</taxon>
        <taxon>Bacillati</taxon>
        <taxon>Bacillota</taxon>
        <taxon>Bacilli</taxon>
        <taxon>Bacillales</taxon>
        <taxon>Paenibacillaceae</taxon>
        <taxon>Brevibacillus</taxon>
    </lineage>
</organism>
<feature type="transmembrane region" description="Helical" evidence="2">
    <location>
        <begin position="60"/>
        <end position="81"/>
    </location>
</feature>
<evidence type="ECO:0000256" key="2">
    <source>
        <dbReference type="SAM" id="Phobius"/>
    </source>
</evidence>
<feature type="transmembrane region" description="Helical" evidence="2">
    <location>
        <begin position="7"/>
        <end position="24"/>
    </location>
</feature>